<protein>
    <submittedName>
        <fullName evidence="3">Thioesterase family protein</fullName>
    </submittedName>
</protein>
<keyword evidence="4" id="KW-1185">Reference proteome</keyword>
<dbReference type="RefSeq" id="WP_165327897.1">
    <property type="nucleotide sequence ID" value="NZ_CP049109.1"/>
</dbReference>
<dbReference type="Pfam" id="PF20789">
    <property type="entry name" value="4HBT_3C"/>
    <property type="match status" value="1"/>
</dbReference>
<evidence type="ECO:0000259" key="2">
    <source>
        <dbReference type="Pfam" id="PF20789"/>
    </source>
</evidence>
<feature type="domain" description="Acyl-CoA thioesterase-like C-terminal" evidence="2">
    <location>
        <begin position="124"/>
        <end position="257"/>
    </location>
</feature>
<dbReference type="SUPFAM" id="SSF54637">
    <property type="entry name" value="Thioesterase/thiol ester dehydrase-isomerase"/>
    <property type="match status" value="2"/>
</dbReference>
<dbReference type="Gene3D" id="2.40.160.210">
    <property type="entry name" value="Acyl-CoA thioesterase, double hotdog domain"/>
    <property type="match status" value="1"/>
</dbReference>
<gene>
    <name evidence="3" type="ORF">G5C33_15025</name>
</gene>
<evidence type="ECO:0000313" key="4">
    <source>
        <dbReference type="Proteomes" id="UP000501568"/>
    </source>
</evidence>
<dbReference type="Pfam" id="PF13622">
    <property type="entry name" value="4HBT_3"/>
    <property type="match status" value="1"/>
</dbReference>
<dbReference type="InterPro" id="IPR049450">
    <property type="entry name" value="ACOT8-like_C"/>
</dbReference>
<evidence type="ECO:0000259" key="1">
    <source>
        <dbReference type="Pfam" id="PF13622"/>
    </source>
</evidence>
<name>A0A6G6Y7Z9_9SPHN</name>
<accession>A0A6G6Y7Z9</accession>
<feature type="domain" description="Acyl-CoA thioesterase-like N-terminal HotDog" evidence="1">
    <location>
        <begin position="26"/>
        <end position="108"/>
    </location>
</feature>
<evidence type="ECO:0000313" key="3">
    <source>
        <dbReference type="EMBL" id="QIG80971.1"/>
    </source>
</evidence>
<reference evidence="3 4" key="1">
    <citation type="submission" date="2020-02" db="EMBL/GenBank/DDBJ databases">
        <authorList>
            <person name="Zheng R.K."/>
            <person name="Sun C.M."/>
        </authorList>
    </citation>
    <scope>NUCLEOTIDE SEQUENCE [LARGE SCALE GENOMIC DNA]</scope>
    <source>
        <strain evidence="4">zrk23</strain>
    </source>
</reference>
<dbReference type="KEGG" id="spzr:G5C33_15025"/>
<sequence>MTDETPSLPKLIASLPQSETPRIPVPEGWHQGRTAYGGLSTALALAAVQARWPDLPPLRSAQVAFIGPVAGSAEIRTELLRRGRSAAYIQADVVADGGLGVRITFVFMSARESHVDAPAAGIAPDALPPRSHPLEITRHIPAFIGNFELFSTGEEENGRGHISRWARLRDRDGLDPMVEIAAIGDVLPPAAMRLFTQFGPISSMNWQINLLTEAPQTEDGWWLVRSTVDHARAGASGQHMSIHNSRGEAIATATQFVALFV</sequence>
<dbReference type="InterPro" id="IPR029069">
    <property type="entry name" value="HotDog_dom_sf"/>
</dbReference>
<dbReference type="Proteomes" id="UP000501568">
    <property type="component" value="Chromosome"/>
</dbReference>
<dbReference type="AlphaFoldDB" id="A0A6G6Y7Z9"/>
<organism evidence="3 4">
    <name type="scientific">Stakelama tenebrarum</name>
    <dbReference type="NCBI Taxonomy" id="2711215"/>
    <lineage>
        <taxon>Bacteria</taxon>
        <taxon>Pseudomonadati</taxon>
        <taxon>Pseudomonadota</taxon>
        <taxon>Alphaproteobacteria</taxon>
        <taxon>Sphingomonadales</taxon>
        <taxon>Sphingomonadaceae</taxon>
        <taxon>Stakelama</taxon>
    </lineage>
</organism>
<dbReference type="EMBL" id="CP049109">
    <property type="protein sequence ID" value="QIG80971.1"/>
    <property type="molecule type" value="Genomic_DNA"/>
</dbReference>
<dbReference type="InterPro" id="IPR049449">
    <property type="entry name" value="TesB_ACOT8-like_N"/>
</dbReference>
<dbReference type="InterPro" id="IPR042171">
    <property type="entry name" value="Acyl-CoA_hotdog"/>
</dbReference>
<proteinExistence type="predicted"/>